<dbReference type="SUPFAM" id="SSF54690">
    <property type="entry name" value="Molybdopterin synthase subunit MoaE"/>
    <property type="match status" value="1"/>
</dbReference>
<name>A0A6J2TVC8_DROLE</name>
<evidence type="ECO:0000256" key="2">
    <source>
        <dbReference type="ARBA" id="ARBA00022679"/>
    </source>
</evidence>
<keyword evidence="2 4" id="KW-0808">Transferase</keyword>
<protein>
    <recommendedName>
        <fullName evidence="4">Molybdopterin synthase catalytic subunit</fullName>
        <ecNumber evidence="4">2.8.1.12</ecNumber>
    </recommendedName>
    <alternativeName>
        <fullName evidence="4">Molybdenum cofactor synthesis protein 2 large subunit</fullName>
    </alternativeName>
    <alternativeName>
        <fullName evidence="4">Molybdenum cofactor synthesis protein 2B</fullName>
        <shortName evidence="4">MOCS2B</shortName>
    </alternativeName>
</protein>
<feature type="binding site" evidence="4">
    <location>
        <begin position="125"/>
        <end position="127"/>
    </location>
    <ligand>
        <name>substrate</name>
    </ligand>
</feature>
<feature type="binding site" evidence="4">
    <location>
        <begin position="102"/>
        <end position="103"/>
    </location>
    <ligand>
        <name>substrate</name>
    </ligand>
</feature>
<dbReference type="Pfam" id="PF02391">
    <property type="entry name" value="MoaE"/>
    <property type="match status" value="1"/>
</dbReference>
<gene>
    <name evidence="6" type="primary">LOC115628200</name>
    <name evidence="4" type="synonym">Mocs2</name>
</gene>
<sequence>MDYLKLLNNEKINILDIQSLLSNESCGASAIFVGTTRDTFEDKKVILLEYEAYDSMALNEMANICSEIRLRWPSLKNIVIYHRLGAVPICEASVVIACSAPHRQEALDSVGYAVNQLKSRVPIWKKEIYENEPIGTWKINKECPWPTNKHRPASWYNFNYCKFTNNLKTNSEKIVQIGVTDSEFKKRVESFVKRKRVEINTNNIMDFKELHNNLMDKGVSYALDASCARAQTVLLKQQNSKCLLKVHRVKNRIGPQLQMNYLLEMHKLIKKQDQISDHTKNQINLKSRLQIIESYMGLIASDRDNLLLRLKNIENQILFYESSSPEYKHFCNNFLDHKSRLIANSTKKTCQATELGEFIQAIKLSLSTGSSAATKSQSSE</sequence>
<evidence type="ECO:0000313" key="6">
    <source>
        <dbReference type="RefSeq" id="XP_030380054.1"/>
    </source>
</evidence>
<comment type="subunit">
    <text evidence="4">Heterotetramer; composed of 2 small (MOCS2A) and 2 large (MOCS2B) subunits.</text>
</comment>
<comment type="pathway">
    <text evidence="4">Cofactor biosynthesis; molybdopterin biosynthesis.</text>
</comment>
<dbReference type="Proteomes" id="UP000504634">
    <property type="component" value="Unplaced"/>
</dbReference>
<dbReference type="InterPro" id="IPR036563">
    <property type="entry name" value="MoaE_sf"/>
</dbReference>
<dbReference type="HAMAP" id="MF_03052">
    <property type="entry name" value="MOC2B"/>
    <property type="match status" value="1"/>
</dbReference>
<evidence type="ECO:0000256" key="3">
    <source>
        <dbReference type="ARBA" id="ARBA00023150"/>
    </source>
</evidence>
<dbReference type="CDD" id="cd00756">
    <property type="entry name" value="MoaE"/>
    <property type="match status" value="1"/>
</dbReference>
<keyword evidence="5" id="KW-1185">Reference proteome</keyword>
<evidence type="ECO:0000256" key="1">
    <source>
        <dbReference type="ARBA" id="ARBA00022490"/>
    </source>
</evidence>
<comment type="subcellular location">
    <subcellularLocation>
        <location evidence="4">Cytoplasm</location>
    </subcellularLocation>
</comment>
<dbReference type="UniPathway" id="UPA00344"/>
<dbReference type="GO" id="GO:0006777">
    <property type="term" value="P:Mo-molybdopterin cofactor biosynthetic process"/>
    <property type="evidence" value="ECO:0007669"/>
    <property type="project" value="UniProtKB-UniRule"/>
</dbReference>
<feature type="binding site" evidence="4">
    <location>
        <position position="118"/>
    </location>
    <ligand>
        <name>substrate</name>
    </ligand>
</feature>
<comment type="miscellaneous">
    <text evidence="4">This protein is produced by a bicistronic gene which also produces the large subunit (MOCS2A).</text>
</comment>
<dbReference type="Gene3D" id="3.90.1170.40">
    <property type="entry name" value="Molybdopterin biosynthesis MoaE subunit"/>
    <property type="match status" value="1"/>
</dbReference>
<dbReference type="InterPro" id="IPR028888">
    <property type="entry name" value="MOCS2B_euk"/>
</dbReference>
<reference evidence="6" key="1">
    <citation type="submission" date="2025-08" db="UniProtKB">
        <authorList>
            <consortium name="RefSeq"/>
        </authorList>
    </citation>
    <scope>IDENTIFICATION</scope>
    <source>
        <strain evidence="6">11010-0011.00</strain>
        <tissue evidence="6">Whole body</tissue>
    </source>
</reference>
<organism evidence="5 6">
    <name type="scientific">Drosophila lebanonensis</name>
    <name type="common">Fruit fly</name>
    <name type="synonym">Scaptodrosophila lebanonensis</name>
    <dbReference type="NCBI Taxonomy" id="7225"/>
    <lineage>
        <taxon>Eukaryota</taxon>
        <taxon>Metazoa</taxon>
        <taxon>Ecdysozoa</taxon>
        <taxon>Arthropoda</taxon>
        <taxon>Hexapoda</taxon>
        <taxon>Insecta</taxon>
        <taxon>Pterygota</taxon>
        <taxon>Neoptera</taxon>
        <taxon>Endopterygota</taxon>
        <taxon>Diptera</taxon>
        <taxon>Brachycera</taxon>
        <taxon>Muscomorpha</taxon>
        <taxon>Ephydroidea</taxon>
        <taxon>Drosophilidae</taxon>
        <taxon>Scaptodrosophila</taxon>
    </lineage>
</organism>
<dbReference type="GO" id="GO:1990140">
    <property type="term" value="C:molybdopterin synthase complex"/>
    <property type="evidence" value="ECO:0007669"/>
    <property type="project" value="UniProtKB-UniRule"/>
</dbReference>
<evidence type="ECO:0000313" key="5">
    <source>
        <dbReference type="Proteomes" id="UP000504634"/>
    </source>
</evidence>
<evidence type="ECO:0000256" key="4">
    <source>
        <dbReference type="HAMAP-Rule" id="MF_03052"/>
    </source>
</evidence>
<dbReference type="OrthoDB" id="5531344at2759"/>
<dbReference type="FunFam" id="3.90.1170.40:FF:000002">
    <property type="entry name" value="Molybdopterin synthase catalytic subunit"/>
    <property type="match status" value="1"/>
</dbReference>
<accession>A0A6J2TVC8</accession>
<dbReference type="EC" id="2.8.1.12" evidence="4"/>
<dbReference type="GeneID" id="115628200"/>
<comment type="function">
    <text evidence="4">Catalytic subunit of the molybdopterin synthase complex, a complex that catalyzes the conversion of precursor Z into molybdopterin. Acts by mediating the incorporation of 2 sulfur atoms from thiocarboxylated MOCS2A into precursor Z to generate a dithiolene group.</text>
</comment>
<proteinExistence type="inferred from homology"/>
<keyword evidence="3 4" id="KW-0501">Molybdenum cofactor biosynthesis</keyword>
<comment type="catalytic activity">
    <reaction evidence="4">
        <text>2 [molybdopterin-synthase sulfur-carrier protein]-C-terminal-Gly-aminoethanethioate + cyclic pyranopterin phosphate + H2O = molybdopterin + 2 [molybdopterin-synthase sulfur-carrier protein]-C-terminal Gly-Gly + 2 H(+)</text>
        <dbReference type="Rhea" id="RHEA:26333"/>
        <dbReference type="Rhea" id="RHEA-COMP:12202"/>
        <dbReference type="Rhea" id="RHEA-COMP:19907"/>
        <dbReference type="ChEBI" id="CHEBI:15377"/>
        <dbReference type="ChEBI" id="CHEBI:15378"/>
        <dbReference type="ChEBI" id="CHEBI:58698"/>
        <dbReference type="ChEBI" id="CHEBI:59648"/>
        <dbReference type="ChEBI" id="CHEBI:90778"/>
        <dbReference type="ChEBI" id="CHEBI:232372"/>
        <dbReference type="EC" id="2.8.1.12"/>
    </reaction>
</comment>
<dbReference type="AlphaFoldDB" id="A0A6J2TVC8"/>
<dbReference type="PANTHER" id="PTHR23404">
    <property type="entry name" value="MOLYBDOPTERIN SYNTHASE RELATED"/>
    <property type="match status" value="1"/>
</dbReference>
<dbReference type="CTD" id="43017"/>
<comment type="similarity">
    <text evidence="4">Belongs to the MoaE family. MOCS2B subfamily.</text>
</comment>
<dbReference type="InterPro" id="IPR003448">
    <property type="entry name" value="Mopterin_biosynth_MoaE"/>
</dbReference>
<dbReference type="RefSeq" id="XP_030380054.1">
    <property type="nucleotide sequence ID" value="XM_030524194.1"/>
</dbReference>
<dbReference type="GO" id="GO:0030366">
    <property type="term" value="F:molybdopterin synthase activity"/>
    <property type="evidence" value="ECO:0007669"/>
    <property type="project" value="UniProtKB-UniRule"/>
</dbReference>
<keyword evidence="1 4" id="KW-0963">Cytoplasm</keyword>